<organism evidence="6 7">
    <name type="scientific">Cedecea neteri</name>
    <dbReference type="NCBI Taxonomy" id="158822"/>
    <lineage>
        <taxon>Bacteria</taxon>
        <taxon>Pseudomonadati</taxon>
        <taxon>Pseudomonadota</taxon>
        <taxon>Gammaproteobacteria</taxon>
        <taxon>Enterobacterales</taxon>
        <taxon>Enterobacteriaceae</taxon>
        <taxon>Cedecea</taxon>
    </lineage>
</organism>
<comment type="subcellular location">
    <subcellularLocation>
        <location evidence="1">Cell inner membrane</location>
        <topology evidence="1">Peripheral membrane protein</topology>
    </subcellularLocation>
</comment>
<proteinExistence type="inferred from homology"/>
<dbReference type="InterPro" id="IPR027417">
    <property type="entry name" value="P-loop_NTPase"/>
</dbReference>
<dbReference type="PANTHER" id="PTHR43166:SF9">
    <property type="entry name" value="GLUTAMATE_ASPARTATE IMPORT ATP-BINDING PROTEIN GLTL"/>
    <property type="match status" value="1"/>
</dbReference>
<dbReference type="InterPro" id="IPR050086">
    <property type="entry name" value="MetN_ABC_transporter-like"/>
</dbReference>
<evidence type="ECO:0000256" key="4">
    <source>
        <dbReference type="ARBA" id="ARBA00022475"/>
    </source>
</evidence>
<accession>A0A2X3J415</accession>
<dbReference type="Proteomes" id="UP000251197">
    <property type="component" value="Unassembled WGS sequence"/>
</dbReference>
<evidence type="ECO:0000256" key="5">
    <source>
        <dbReference type="ARBA" id="ARBA00023136"/>
    </source>
</evidence>
<evidence type="ECO:0000313" key="7">
    <source>
        <dbReference type="Proteomes" id="UP000251197"/>
    </source>
</evidence>
<dbReference type="Gene3D" id="3.40.50.300">
    <property type="entry name" value="P-loop containing nucleotide triphosphate hydrolases"/>
    <property type="match status" value="1"/>
</dbReference>
<dbReference type="AlphaFoldDB" id="A0A2X3J415"/>
<evidence type="ECO:0000313" key="6">
    <source>
        <dbReference type="EMBL" id="SQC90721.1"/>
    </source>
</evidence>
<keyword evidence="3" id="KW-0813">Transport</keyword>
<dbReference type="GO" id="GO:0005886">
    <property type="term" value="C:plasma membrane"/>
    <property type="evidence" value="ECO:0007669"/>
    <property type="project" value="UniProtKB-SubCell"/>
</dbReference>
<keyword evidence="6" id="KW-0067">ATP-binding</keyword>
<reference evidence="6 7" key="1">
    <citation type="submission" date="2018-06" db="EMBL/GenBank/DDBJ databases">
        <authorList>
            <consortium name="Pathogen Informatics"/>
            <person name="Doyle S."/>
        </authorList>
    </citation>
    <scope>NUCLEOTIDE SEQUENCE [LARGE SCALE GENOMIC DNA]</scope>
    <source>
        <strain evidence="6 7">NCTC12120</strain>
    </source>
</reference>
<gene>
    <name evidence="6" type="primary">glnQ_5</name>
    <name evidence="6" type="ORF">NCTC12120_03860</name>
</gene>
<keyword evidence="4" id="KW-1003">Cell membrane</keyword>
<evidence type="ECO:0000256" key="2">
    <source>
        <dbReference type="ARBA" id="ARBA00005417"/>
    </source>
</evidence>
<comment type="similarity">
    <text evidence="2">Belongs to the ABC transporter superfamily.</text>
</comment>
<name>A0A2X3J415_9ENTR</name>
<protein>
    <submittedName>
        <fullName evidence="6">Glutamine transport ATP-binding protein GlnQ</fullName>
    </submittedName>
</protein>
<dbReference type="PANTHER" id="PTHR43166">
    <property type="entry name" value="AMINO ACID IMPORT ATP-BINDING PROTEIN"/>
    <property type="match status" value="1"/>
</dbReference>
<evidence type="ECO:0000256" key="1">
    <source>
        <dbReference type="ARBA" id="ARBA00004417"/>
    </source>
</evidence>
<dbReference type="GO" id="GO:0005524">
    <property type="term" value="F:ATP binding"/>
    <property type="evidence" value="ECO:0007669"/>
    <property type="project" value="UniProtKB-KW"/>
</dbReference>
<evidence type="ECO:0000256" key="3">
    <source>
        <dbReference type="ARBA" id="ARBA00022448"/>
    </source>
</evidence>
<keyword evidence="6" id="KW-0547">Nucleotide-binding</keyword>
<dbReference type="SUPFAM" id="SSF52540">
    <property type="entry name" value="P-loop containing nucleoside triphosphate hydrolases"/>
    <property type="match status" value="1"/>
</dbReference>
<keyword evidence="5" id="KW-0472">Membrane</keyword>
<sequence>MLFDEPTSALDPEKVNEVLQVIENLADEGITMVIVTHEMNFAFSVSDRIVFMEKGRVVCDDSPQALRSGENPRITEFLKDVNLAPAAA</sequence>
<dbReference type="EMBL" id="UAVU01000004">
    <property type="protein sequence ID" value="SQC90721.1"/>
    <property type="molecule type" value="Genomic_DNA"/>
</dbReference>